<dbReference type="PRINTS" id="PR00385">
    <property type="entry name" value="P450"/>
</dbReference>
<dbReference type="GO" id="GO:0006629">
    <property type="term" value="P:lipid metabolic process"/>
    <property type="evidence" value="ECO:0007669"/>
    <property type="project" value="UniProtKB-ARBA"/>
</dbReference>
<keyword evidence="6" id="KW-0503">Monooxygenase</keyword>
<dbReference type="GO" id="GO:0004497">
    <property type="term" value="F:monooxygenase activity"/>
    <property type="evidence" value="ECO:0007669"/>
    <property type="project" value="UniProtKB-KW"/>
</dbReference>
<protein>
    <recommendedName>
        <fullName evidence="9">Cytochrome P450</fullName>
    </recommendedName>
</protein>
<dbReference type="GO" id="GO:0005506">
    <property type="term" value="F:iron ion binding"/>
    <property type="evidence" value="ECO:0007669"/>
    <property type="project" value="InterPro"/>
</dbReference>
<dbReference type="PANTHER" id="PTHR24296">
    <property type="entry name" value="CYTOCHROME P450"/>
    <property type="match status" value="1"/>
</dbReference>
<keyword evidence="3 6" id="KW-0560">Oxidoreductase</keyword>
<organism evidence="7 8">
    <name type="scientific">Pythium oligandrum</name>
    <name type="common">Mycoparasitic fungus</name>
    <dbReference type="NCBI Taxonomy" id="41045"/>
    <lineage>
        <taxon>Eukaryota</taxon>
        <taxon>Sar</taxon>
        <taxon>Stramenopiles</taxon>
        <taxon>Oomycota</taxon>
        <taxon>Peronosporomycetes</taxon>
        <taxon>Pythiales</taxon>
        <taxon>Pythiaceae</taxon>
        <taxon>Pythium</taxon>
    </lineage>
</organism>
<comment type="cofactor">
    <cofactor evidence="5">
        <name>heme</name>
        <dbReference type="ChEBI" id="CHEBI:30413"/>
    </cofactor>
</comment>
<dbReference type="SUPFAM" id="SSF48264">
    <property type="entry name" value="Cytochrome P450"/>
    <property type="match status" value="1"/>
</dbReference>
<evidence type="ECO:0000256" key="2">
    <source>
        <dbReference type="ARBA" id="ARBA00022723"/>
    </source>
</evidence>
<evidence type="ECO:0000256" key="4">
    <source>
        <dbReference type="ARBA" id="ARBA00023004"/>
    </source>
</evidence>
<evidence type="ECO:0000313" key="7">
    <source>
        <dbReference type="EMBL" id="TMW62711.1"/>
    </source>
</evidence>
<dbReference type="GO" id="GO:0016705">
    <property type="term" value="F:oxidoreductase activity, acting on paired donors, with incorporation or reduction of molecular oxygen"/>
    <property type="evidence" value="ECO:0007669"/>
    <property type="project" value="InterPro"/>
</dbReference>
<keyword evidence="8" id="KW-1185">Reference proteome</keyword>
<evidence type="ECO:0000256" key="1">
    <source>
        <dbReference type="ARBA" id="ARBA00010617"/>
    </source>
</evidence>
<dbReference type="PROSITE" id="PS00086">
    <property type="entry name" value="CYTOCHROME_P450"/>
    <property type="match status" value="1"/>
</dbReference>
<comment type="similarity">
    <text evidence="1 6">Belongs to the cytochrome P450 family.</text>
</comment>
<sequence length="397" mass="45059">MLGHGIFASDDATWIHQRKVASNLSTARALRETMTESIRKYTIHLRQILETSGRDGKSIDIFQLFNRFTIEAFSEIGFGINMKSMEMEGEHPFQTAFDRVQRCTILRFIRPPLFWKLQKALGLGAEAQLRADVKTIDNIVLDIIAQTFARRQANEKRDGPTDIVSLSLDQYENSPEGQNGEFDQQYLRDIVVNFLIAGRDTTAQALSWFLMNMTLHPRVLTKIRGEVKEVLSGLLDGTINTPTMDQVQQLTYLEAALKESLRLYPAVPFSFKAAANDIVMSDGTFIRKGQFIGLAGYAYRRQKYVWGPDAAEFNSERWIDPETDKLVNYSAFKFFPFNAGPRICLGMNLAMLELKIVVASLVSRLDIEVIEPEKVTYDFSMTLPVRGAMNANIKPFK</sequence>
<reference evidence="7" key="1">
    <citation type="submission" date="2019-03" db="EMBL/GenBank/DDBJ databases">
        <title>Long read genome sequence of the mycoparasitic Pythium oligandrum ATCC 38472 isolated from sugarbeet rhizosphere.</title>
        <authorList>
            <person name="Gaulin E."/>
        </authorList>
    </citation>
    <scope>NUCLEOTIDE SEQUENCE</scope>
    <source>
        <strain evidence="7">ATCC 38472_TT</strain>
    </source>
</reference>
<keyword evidence="4 5" id="KW-0408">Iron</keyword>
<proteinExistence type="inferred from homology"/>
<keyword evidence="2 5" id="KW-0479">Metal-binding</keyword>
<dbReference type="Proteomes" id="UP000794436">
    <property type="component" value="Unassembled WGS sequence"/>
</dbReference>
<dbReference type="InterPro" id="IPR017972">
    <property type="entry name" value="Cyt_P450_CS"/>
</dbReference>
<evidence type="ECO:0000256" key="5">
    <source>
        <dbReference type="PIRSR" id="PIRSR602401-1"/>
    </source>
</evidence>
<dbReference type="GO" id="GO:0020037">
    <property type="term" value="F:heme binding"/>
    <property type="evidence" value="ECO:0007669"/>
    <property type="project" value="InterPro"/>
</dbReference>
<evidence type="ECO:0000313" key="8">
    <source>
        <dbReference type="Proteomes" id="UP000794436"/>
    </source>
</evidence>
<evidence type="ECO:0008006" key="9">
    <source>
        <dbReference type="Google" id="ProtNLM"/>
    </source>
</evidence>
<dbReference type="Pfam" id="PF00067">
    <property type="entry name" value="p450"/>
    <property type="match status" value="1"/>
</dbReference>
<feature type="binding site" description="axial binding residue" evidence="5">
    <location>
        <position position="344"/>
    </location>
    <ligand>
        <name>heme</name>
        <dbReference type="ChEBI" id="CHEBI:30413"/>
    </ligand>
    <ligandPart>
        <name>Fe</name>
        <dbReference type="ChEBI" id="CHEBI:18248"/>
    </ligandPart>
</feature>
<dbReference type="PRINTS" id="PR00463">
    <property type="entry name" value="EP450I"/>
</dbReference>
<dbReference type="CDD" id="cd11064">
    <property type="entry name" value="CYP86A"/>
    <property type="match status" value="1"/>
</dbReference>
<dbReference type="InterPro" id="IPR036396">
    <property type="entry name" value="Cyt_P450_sf"/>
</dbReference>
<dbReference type="EMBL" id="SPLM01000073">
    <property type="protein sequence ID" value="TMW62711.1"/>
    <property type="molecule type" value="Genomic_DNA"/>
</dbReference>
<dbReference type="AlphaFoldDB" id="A0A8K1CH55"/>
<comment type="caution">
    <text evidence="7">The sequence shown here is derived from an EMBL/GenBank/DDBJ whole genome shotgun (WGS) entry which is preliminary data.</text>
</comment>
<dbReference type="OrthoDB" id="1470350at2759"/>
<name>A0A8K1CH55_PYTOL</name>
<dbReference type="Gene3D" id="1.10.630.10">
    <property type="entry name" value="Cytochrome P450"/>
    <property type="match status" value="1"/>
</dbReference>
<evidence type="ECO:0000256" key="3">
    <source>
        <dbReference type="ARBA" id="ARBA00023002"/>
    </source>
</evidence>
<accession>A0A8K1CH55</accession>
<evidence type="ECO:0000256" key="6">
    <source>
        <dbReference type="RuleBase" id="RU000461"/>
    </source>
</evidence>
<gene>
    <name evidence="7" type="ORF">Poli38472_005329</name>
</gene>
<keyword evidence="5 6" id="KW-0349">Heme</keyword>
<dbReference type="InterPro" id="IPR002401">
    <property type="entry name" value="Cyt_P450_E_grp-I"/>
</dbReference>
<dbReference type="InterPro" id="IPR001128">
    <property type="entry name" value="Cyt_P450"/>
</dbReference>